<dbReference type="Pfam" id="PF07927">
    <property type="entry name" value="HicA_toxin"/>
    <property type="match status" value="1"/>
</dbReference>
<evidence type="ECO:0000313" key="3">
    <source>
        <dbReference type="EMBL" id="OBZ71054.1"/>
    </source>
</evidence>
<feature type="compositionally biased region" description="Polar residues" evidence="1">
    <location>
        <begin position="896"/>
        <end position="907"/>
    </location>
</feature>
<feature type="region of interest" description="Disordered" evidence="1">
    <location>
        <begin position="1"/>
        <end position="41"/>
    </location>
</feature>
<feature type="domain" description="Rab-GAP TBC" evidence="2">
    <location>
        <begin position="1122"/>
        <end position="1357"/>
    </location>
</feature>
<dbReference type="PROSITE" id="PS50086">
    <property type="entry name" value="TBC_RABGAP"/>
    <property type="match status" value="1"/>
</dbReference>
<feature type="region of interest" description="Disordered" evidence="1">
    <location>
        <begin position="881"/>
        <end position="955"/>
    </location>
</feature>
<dbReference type="GO" id="GO:0005096">
    <property type="term" value="F:GTPase activator activity"/>
    <property type="evidence" value="ECO:0007669"/>
    <property type="project" value="TreeGrafter"/>
</dbReference>
<dbReference type="FunFam" id="1.10.472.80:FF:000001">
    <property type="entry name" value="TBC1 domain family member 22B"/>
    <property type="match status" value="1"/>
</dbReference>
<comment type="caution">
    <text evidence="3">The sequence shown here is derived from an EMBL/GenBank/DDBJ whole genome shotgun (WGS) entry which is preliminary data.</text>
</comment>
<name>A0A1C7M7N0_GRIFR</name>
<evidence type="ECO:0000313" key="4">
    <source>
        <dbReference type="Proteomes" id="UP000092993"/>
    </source>
</evidence>
<dbReference type="InterPro" id="IPR000195">
    <property type="entry name" value="Rab-GAP-TBC_dom"/>
</dbReference>
<sequence length="1429" mass="160206">MPPAKSKPTKSVLSSARDLVTVGPRDVTAKSQSGRDATRQRQLTDRALVLRNGKYGARGTGELMAMGKMSGREKLELLADRTKTAVGVPFRLEICMKIADSQLSAGLDEISDLQDHEMFYDRIVAEIRARNPSVPGRNAADPLRDANKVASIVASRLVGDTLRDLGDDGLEDSTVRRQLEGDASMRSRYLVLYDIVNVLAEAVQTKFALLATTAPHYAQYFRKNELTAQDQPEYIFDWGGLKQIHKSFLDSIIVELCLPQSGIPRHILCQILGEAIEECPRDAKRFSQEVWNAVGDCATPGNSRKSFTVPQGQEWKEVPREMPEEFEDWNDEQILSEEASKSYANFKQVIYPLDRTRKKNVLDDMWKIVNQNYEAVCGQDIDNLWQLSDIRQLGPQWHARYIEGSSLNADDQSALVPVKGKNKGSTSGRPAGKLLAIRNGDESDDSMPSLRSVSDYSDGEDDESSYFDSEEDKDDDSDEDEAESEYDTDEEDTMRDLLREAMDAAMASPDFFDPSSAAPDFDALAEERRGNPFLKLLGSLRGRMFSSNPNLKTTSRTVPRHPPTTTTKKPLPAKPRLVPVIPRKAPAPGTPIPKSHKTTVEAVEDEDEIAAAAKKKKKKPKKKKKKPSVSEADGPTLNSQISPEIPSTPQPAPEAPVQNQTTPATPLAKKGSNNVPQSPSKPKAATESLRSVQSTSAPSWASTTSLPLPQTAQSAHKYVQSEGLDKASKTKVKSRPGHATLVAIPEKRSIFSKFSKKTRDQAEEEPKEKGNKHSFFSRLTKKTTTYMHQLLHTSADETKGLAPMKWENFLKVMREMGFTYEPGTAGSSVRFDPPDPRDVSIMFHKPHPDPTIHPVMLKDFAKKLKRTYGWSEEDFYKASQSMAARPPPARPHIGLNPSTRFSSYSTNEWAEDDAWDSASDSESQGPSEWKRSSNARPSTSTTAPKPVPRPALNNSSTTLAFSYTHVHAPSPSSYSPRLDHPSKNGWTIVRKSVDRHSMEGHDTAKPVDAPVYEDVEGDMVVGDFEPEVEEQRAILTGKPRHEHGILREDVDEIVNDPLYLVRHRATKRSSRSQPAGDMLDSDVQEKLIREQSIRTNRWKKFIDCITQEDVNMAQLRKLAWNGVPSDLRPIVWPLLLGYLPLPTPLRSSTLARKRQEYASLVELAFSRNRDGPDQQVWHQIEIDVPRTRPGVRLWMQTCTQRVGVPVDMNTLAVDQRASEFRTDIVFLSAYIGALFAFVLVKLILTVPSTEDSDPEDFDTALLPENVLSAVEADTFWCLSRLLDGIQDNYIATQPGIQRSVKRMAELVARIDAPLAAHLEKENVEFMQFAFRWMNCLLMREITVQNTIRMWDTYLAEGPDAFSQFHLYVCSAFLVRWSKKLQEMDFQGIIMFLQSLPTQGWSDNEIEMLLSEAFVHYSTWHNAQSHFAGK</sequence>
<reference evidence="3 4" key="1">
    <citation type="submission" date="2016-03" db="EMBL/GenBank/DDBJ databases">
        <title>Whole genome sequencing of Grifola frondosa 9006-11.</title>
        <authorList>
            <person name="Min B."/>
            <person name="Park H."/>
            <person name="Kim J.-G."/>
            <person name="Cho H."/>
            <person name="Oh Y.-L."/>
            <person name="Kong W.-S."/>
            <person name="Choi I.-G."/>
        </authorList>
    </citation>
    <scope>NUCLEOTIDE SEQUENCE [LARGE SCALE GENOMIC DNA]</scope>
    <source>
        <strain evidence="3 4">9006-11</strain>
    </source>
</reference>
<dbReference type="Gene3D" id="1.10.472.80">
    <property type="entry name" value="Ypt/Rab-GAP domain of gyp1p, domain 3"/>
    <property type="match status" value="1"/>
</dbReference>
<evidence type="ECO:0000256" key="1">
    <source>
        <dbReference type="SAM" id="MobiDB-lite"/>
    </source>
</evidence>
<dbReference type="PANTHER" id="PTHR22957:SF26">
    <property type="entry name" value="LD44506P"/>
    <property type="match status" value="1"/>
</dbReference>
<dbReference type="InterPro" id="IPR012933">
    <property type="entry name" value="HicA_mRNA_interferase"/>
</dbReference>
<dbReference type="OrthoDB" id="26371at2759"/>
<dbReference type="EMBL" id="LUGG01000013">
    <property type="protein sequence ID" value="OBZ71054.1"/>
    <property type="molecule type" value="Genomic_DNA"/>
</dbReference>
<feature type="compositionally biased region" description="Acidic residues" evidence="1">
    <location>
        <begin position="457"/>
        <end position="493"/>
    </location>
</feature>
<dbReference type="Pfam" id="PF00566">
    <property type="entry name" value="RabGAP-TBC"/>
    <property type="match status" value="1"/>
</dbReference>
<keyword evidence="4" id="KW-1185">Reference proteome</keyword>
<dbReference type="InterPro" id="IPR035969">
    <property type="entry name" value="Rab-GAP_TBC_sf"/>
</dbReference>
<feature type="compositionally biased region" description="Basic residues" evidence="1">
    <location>
        <begin position="613"/>
        <end position="627"/>
    </location>
</feature>
<feature type="region of interest" description="Disordered" evidence="1">
    <location>
        <begin position="543"/>
        <end position="774"/>
    </location>
</feature>
<dbReference type="PANTHER" id="PTHR22957">
    <property type="entry name" value="TBC1 DOMAIN FAMILY MEMBER GTPASE-ACTIVATING PROTEIN"/>
    <property type="match status" value="1"/>
</dbReference>
<evidence type="ECO:0000259" key="2">
    <source>
        <dbReference type="PROSITE" id="PS50086"/>
    </source>
</evidence>
<gene>
    <name evidence="3" type="primary">gyp1</name>
    <name evidence="3" type="ORF">A0H81_09036</name>
</gene>
<feature type="compositionally biased region" description="Low complexity" evidence="1">
    <location>
        <begin position="553"/>
        <end position="576"/>
    </location>
</feature>
<accession>A0A1C7M7N0</accession>
<feature type="region of interest" description="Disordered" evidence="1">
    <location>
        <begin position="413"/>
        <end position="493"/>
    </location>
</feature>
<feature type="compositionally biased region" description="Low complexity" evidence="1">
    <location>
        <begin position="694"/>
        <end position="705"/>
    </location>
</feature>
<protein>
    <submittedName>
        <fullName evidence="3">GTPase-activating protein gyp1</fullName>
    </submittedName>
</protein>
<feature type="compositionally biased region" description="Polar residues" evidence="1">
    <location>
        <begin position="636"/>
        <end position="645"/>
    </location>
</feature>
<dbReference type="STRING" id="5627.A0A1C7M7N0"/>
<dbReference type="GO" id="GO:0003729">
    <property type="term" value="F:mRNA binding"/>
    <property type="evidence" value="ECO:0007669"/>
    <property type="project" value="InterPro"/>
</dbReference>
<proteinExistence type="predicted"/>
<dbReference type="SUPFAM" id="SSF47923">
    <property type="entry name" value="Ypt/Rab-GAP domain of gyp1p"/>
    <property type="match status" value="2"/>
</dbReference>
<dbReference type="Gene3D" id="1.10.10.750">
    <property type="entry name" value="Ypt/Rab-GAP domain of gyp1p, domain 1"/>
    <property type="match status" value="1"/>
</dbReference>
<dbReference type="Proteomes" id="UP000092993">
    <property type="component" value="Unassembled WGS sequence"/>
</dbReference>
<feature type="compositionally biased region" description="Polar residues" evidence="1">
    <location>
        <begin position="671"/>
        <end position="680"/>
    </location>
</feature>
<dbReference type="SMART" id="SM00164">
    <property type="entry name" value="TBC"/>
    <property type="match status" value="1"/>
</dbReference>
<feature type="compositionally biased region" description="Basic and acidic residues" evidence="1">
    <location>
        <begin position="757"/>
        <end position="771"/>
    </location>
</feature>
<dbReference type="GO" id="GO:0005794">
    <property type="term" value="C:Golgi apparatus"/>
    <property type="evidence" value="ECO:0007669"/>
    <property type="project" value="TreeGrafter"/>
</dbReference>
<feature type="compositionally biased region" description="Polar residues" evidence="1">
    <location>
        <begin position="932"/>
        <end position="943"/>
    </location>
</feature>
<organism evidence="3 4">
    <name type="scientific">Grifola frondosa</name>
    <name type="common">Maitake</name>
    <name type="synonym">Polyporus frondosus</name>
    <dbReference type="NCBI Taxonomy" id="5627"/>
    <lineage>
        <taxon>Eukaryota</taxon>
        <taxon>Fungi</taxon>
        <taxon>Dikarya</taxon>
        <taxon>Basidiomycota</taxon>
        <taxon>Agaricomycotina</taxon>
        <taxon>Agaricomycetes</taxon>
        <taxon>Polyporales</taxon>
        <taxon>Grifolaceae</taxon>
        <taxon>Grifola</taxon>
    </lineage>
</organism>